<evidence type="ECO:0000313" key="2">
    <source>
        <dbReference type="EMBL" id="MBA9076726.1"/>
    </source>
</evidence>
<gene>
    <name evidence="2" type="ORF">FHS90_001432</name>
</gene>
<proteinExistence type="predicted"/>
<protein>
    <submittedName>
        <fullName evidence="2">Quercetin dioxygenase-like cupin family protein</fullName>
    </submittedName>
</protein>
<dbReference type="RefSeq" id="WP_182512480.1">
    <property type="nucleotide sequence ID" value="NZ_JACJIQ010000004.1"/>
</dbReference>
<dbReference type="Pfam" id="PF07883">
    <property type="entry name" value="Cupin_2"/>
    <property type="match status" value="1"/>
</dbReference>
<reference evidence="2 3" key="1">
    <citation type="submission" date="2020-08" db="EMBL/GenBank/DDBJ databases">
        <title>Genomic Encyclopedia of Type Strains, Phase IV (KMG-IV): sequencing the most valuable type-strain genomes for metagenomic binning, comparative biology and taxonomic classification.</title>
        <authorList>
            <person name="Goeker M."/>
        </authorList>
    </citation>
    <scope>NUCLEOTIDE SEQUENCE [LARGE SCALE GENOMIC DNA]</scope>
    <source>
        <strain evidence="2 3">DSM 29854</strain>
    </source>
</reference>
<dbReference type="CDD" id="cd02230">
    <property type="entry name" value="cupin_HP0902-like"/>
    <property type="match status" value="1"/>
</dbReference>
<dbReference type="PANTHER" id="PTHR37694:SF1">
    <property type="entry name" value="SLR8022 PROTEIN"/>
    <property type="match status" value="1"/>
</dbReference>
<keyword evidence="2" id="KW-0223">Dioxygenase</keyword>
<dbReference type="SUPFAM" id="SSF51182">
    <property type="entry name" value="RmlC-like cupins"/>
    <property type="match status" value="1"/>
</dbReference>
<dbReference type="EMBL" id="JACJIQ010000004">
    <property type="protein sequence ID" value="MBA9076726.1"/>
    <property type="molecule type" value="Genomic_DNA"/>
</dbReference>
<name>A0A839GP99_9BACT</name>
<dbReference type="GO" id="GO:0051213">
    <property type="term" value="F:dioxygenase activity"/>
    <property type="evidence" value="ECO:0007669"/>
    <property type="project" value="UniProtKB-KW"/>
</dbReference>
<organism evidence="2 3">
    <name type="scientific">Rufibacter quisquiliarum</name>
    <dbReference type="NCBI Taxonomy" id="1549639"/>
    <lineage>
        <taxon>Bacteria</taxon>
        <taxon>Pseudomonadati</taxon>
        <taxon>Bacteroidota</taxon>
        <taxon>Cytophagia</taxon>
        <taxon>Cytophagales</taxon>
        <taxon>Hymenobacteraceae</taxon>
        <taxon>Rufibacter</taxon>
    </lineage>
</organism>
<keyword evidence="3" id="KW-1185">Reference proteome</keyword>
<dbReference type="Proteomes" id="UP000563094">
    <property type="component" value="Unassembled WGS sequence"/>
</dbReference>
<accession>A0A839GP99</accession>
<feature type="domain" description="Cupin type-2" evidence="1">
    <location>
        <begin position="102"/>
        <end position="165"/>
    </location>
</feature>
<sequence length="169" mass="19327">MRTASQSLEEITWLTSNIQSNYPELYQYLEENPLTLPPQPNAPVDRYEDYLESLKSLLRNHITTHKMQKHILPDLAGTLEYSAYRFQSKILSDQDGQKVIFFAFAKGQGLKSHTTPKDALLIMLEGECSFEFPQEERAQTLKTGQIIQIPAHVPHAVHALTNFKMALIK</sequence>
<dbReference type="InterPro" id="IPR014710">
    <property type="entry name" value="RmlC-like_jellyroll"/>
</dbReference>
<dbReference type="AlphaFoldDB" id="A0A839GP99"/>
<comment type="caution">
    <text evidence="2">The sequence shown here is derived from an EMBL/GenBank/DDBJ whole genome shotgun (WGS) entry which is preliminary data.</text>
</comment>
<dbReference type="PANTHER" id="PTHR37694">
    <property type="entry name" value="SLR8022 PROTEIN"/>
    <property type="match status" value="1"/>
</dbReference>
<evidence type="ECO:0000313" key="3">
    <source>
        <dbReference type="Proteomes" id="UP000563094"/>
    </source>
</evidence>
<keyword evidence="2" id="KW-0560">Oxidoreductase</keyword>
<dbReference type="InterPro" id="IPR011051">
    <property type="entry name" value="RmlC_Cupin_sf"/>
</dbReference>
<dbReference type="Gene3D" id="2.60.120.10">
    <property type="entry name" value="Jelly Rolls"/>
    <property type="match status" value="1"/>
</dbReference>
<evidence type="ECO:0000259" key="1">
    <source>
        <dbReference type="Pfam" id="PF07883"/>
    </source>
</evidence>
<dbReference type="InterPro" id="IPR013096">
    <property type="entry name" value="Cupin_2"/>
</dbReference>